<evidence type="ECO:0000259" key="2">
    <source>
        <dbReference type="PROSITE" id="PS51857"/>
    </source>
</evidence>
<dbReference type="RefSeq" id="WP_343980683.1">
    <property type="nucleotide sequence ID" value="NZ_BAAAGK010000204.1"/>
</dbReference>
<dbReference type="SUPFAM" id="SSF50249">
    <property type="entry name" value="Nucleic acid-binding proteins"/>
    <property type="match status" value="1"/>
</dbReference>
<dbReference type="InterPro" id="IPR012340">
    <property type="entry name" value="NA-bd_OB-fold"/>
</dbReference>
<keyword evidence="4" id="KW-1185">Reference proteome</keyword>
<feature type="compositionally biased region" description="Pro residues" evidence="1">
    <location>
        <begin position="75"/>
        <end position="85"/>
    </location>
</feature>
<dbReference type="PROSITE" id="PS51857">
    <property type="entry name" value="CSD_2"/>
    <property type="match status" value="1"/>
</dbReference>
<gene>
    <name evidence="3" type="ORF">ACFQVD_15245</name>
</gene>
<reference evidence="4" key="1">
    <citation type="journal article" date="2019" name="Int. J. Syst. Evol. Microbiol.">
        <title>The Global Catalogue of Microorganisms (GCM) 10K type strain sequencing project: providing services to taxonomists for standard genome sequencing and annotation.</title>
        <authorList>
            <consortium name="The Broad Institute Genomics Platform"/>
            <consortium name="The Broad Institute Genome Sequencing Center for Infectious Disease"/>
            <person name="Wu L."/>
            <person name="Ma J."/>
        </authorList>
    </citation>
    <scope>NUCLEOTIDE SEQUENCE [LARGE SCALE GENOMIC DNA]</scope>
    <source>
        <strain evidence="4">JCM 10083</strain>
    </source>
</reference>
<dbReference type="Proteomes" id="UP001596514">
    <property type="component" value="Unassembled WGS sequence"/>
</dbReference>
<organism evidence="3 4">
    <name type="scientific">Streptosporangium amethystogenes subsp. fukuiense</name>
    <dbReference type="NCBI Taxonomy" id="698418"/>
    <lineage>
        <taxon>Bacteria</taxon>
        <taxon>Bacillati</taxon>
        <taxon>Actinomycetota</taxon>
        <taxon>Actinomycetes</taxon>
        <taxon>Streptosporangiales</taxon>
        <taxon>Streptosporangiaceae</taxon>
        <taxon>Streptosporangium</taxon>
    </lineage>
</organism>
<accession>A0ABW2SYP5</accession>
<feature type="region of interest" description="Disordered" evidence="1">
    <location>
        <begin position="66"/>
        <end position="109"/>
    </location>
</feature>
<dbReference type="SMART" id="SM00357">
    <property type="entry name" value="CSP"/>
    <property type="match status" value="1"/>
</dbReference>
<dbReference type="PRINTS" id="PR00050">
    <property type="entry name" value="COLDSHOCK"/>
</dbReference>
<feature type="domain" description="CSD" evidence="2">
    <location>
        <begin position="1"/>
        <end position="65"/>
    </location>
</feature>
<protein>
    <submittedName>
        <fullName evidence="3">Cold-shock protein</fullName>
    </submittedName>
</protein>
<dbReference type="InterPro" id="IPR002059">
    <property type="entry name" value="CSP_DNA-bd"/>
</dbReference>
<dbReference type="EMBL" id="JBHTEE010000001">
    <property type="protein sequence ID" value="MFC7601448.1"/>
    <property type="molecule type" value="Genomic_DNA"/>
</dbReference>
<comment type="caution">
    <text evidence="3">The sequence shown here is derived from an EMBL/GenBank/DDBJ whole genome shotgun (WGS) entry which is preliminary data.</text>
</comment>
<evidence type="ECO:0000313" key="4">
    <source>
        <dbReference type="Proteomes" id="UP001596514"/>
    </source>
</evidence>
<evidence type="ECO:0000313" key="3">
    <source>
        <dbReference type="EMBL" id="MFC7601448.1"/>
    </source>
</evidence>
<sequence length="158" mass="16988">MVTGKVISFDEFRGFGFIAPDPGGEDVFMHVNDFDGDKRLISIDTRVEFLVENGGKGLKASRVRMLDRPGGPSLPLSPMPKPTPTPTSIATASREPATPASDRQGNDTGFCDVLSAKDLTREVTEAVLAAVPTMTAEQILSVRSCLVDLARTHGWVDE</sequence>
<name>A0ABW2SYP5_9ACTN</name>
<dbReference type="InterPro" id="IPR011129">
    <property type="entry name" value="CSD"/>
</dbReference>
<evidence type="ECO:0000256" key="1">
    <source>
        <dbReference type="SAM" id="MobiDB-lite"/>
    </source>
</evidence>
<dbReference type="Pfam" id="PF00313">
    <property type="entry name" value="CSD"/>
    <property type="match status" value="1"/>
</dbReference>
<dbReference type="Gene3D" id="2.40.50.140">
    <property type="entry name" value="Nucleic acid-binding proteins"/>
    <property type="match status" value="1"/>
</dbReference>
<dbReference type="CDD" id="cd04458">
    <property type="entry name" value="CSP_CDS"/>
    <property type="match status" value="1"/>
</dbReference>
<proteinExistence type="predicted"/>